<dbReference type="AlphaFoldDB" id="A0A811LPZ7"/>
<dbReference type="PANTHER" id="PTHR12059:SF5">
    <property type="entry name" value="LARGE RIBOSOMAL SUBUNIT PROTEIN UL23M"/>
    <property type="match status" value="1"/>
</dbReference>
<dbReference type="Gene3D" id="3.30.70.330">
    <property type="match status" value="1"/>
</dbReference>
<proteinExistence type="inferred from homology"/>
<dbReference type="Proteomes" id="UP000783686">
    <property type="component" value="Unassembled WGS sequence"/>
</dbReference>
<dbReference type="SUPFAM" id="SSF54189">
    <property type="entry name" value="Ribosomal proteins S24e, L23 and L15e"/>
    <property type="match status" value="1"/>
</dbReference>
<evidence type="ECO:0000313" key="7">
    <source>
        <dbReference type="Proteomes" id="UP000614601"/>
    </source>
</evidence>
<dbReference type="Pfam" id="PF00276">
    <property type="entry name" value="Ribosomal_L23"/>
    <property type="match status" value="1"/>
</dbReference>
<evidence type="ECO:0000256" key="5">
    <source>
        <dbReference type="ARBA" id="ARBA00041375"/>
    </source>
</evidence>
<dbReference type="InterPro" id="IPR013025">
    <property type="entry name" value="Ribosomal_uL23-like"/>
</dbReference>
<dbReference type="GO" id="GO:0005762">
    <property type="term" value="C:mitochondrial large ribosomal subunit"/>
    <property type="evidence" value="ECO:0007669"/>
    <property type="project" value="TreeGrafter"/>
</dbReference>
<evidence type="ECO:0000313" key="6">
    <source>
        <dbReference type="EMBL" id="CAD5229232.1"/>
    </source>
</evidence>
<organism evidence="6 7">
    <name type="scientific">Bursaphelenchus okinawaensis</name>
    <dbReference type="NCBI Taxonomy" id="465554"/>
    <lineage>
        <taxon>Eukaryota</taxon>
        <taxon>Metazoa</taxon>
        <taxon>Ecdysozoa</taxon>
        <taxon>Nematoda</taxon>
        <taxon>Chromadorea</taxon>
        <taxon>Rhabditida</taxon>
        <taxon>Tylenchina</taxon>
        <taxon>Tylenchomorpha</taxon>
        <taxon>Aphelenchoidea</taxon>
        <taxon>Aphelenchoididae</taxon>
        <taxon>Bursaphelenchus</taxon>
    </lineage>
</organism>
<dbReference type="InterPro" id="IPR012677">
    <property type="entry name" value="Nucleotide-bd_a/b_plait_sf"/>
</dbReference>
<gene>
    <name evidence="6" type="ORF">BOKJ2_LOCUS13291</name>
</gene>
<keyword evidence="3" id="KW-0687">Ribonucleoprotein</keyword>
<name>A0A811LPZ7_9BILA</name>
<dbReference type="OrthoDB" id="275582at2759"/>
<accession>A0A811LPZ7</accession>
<comment type="similarity">
    <text evidence="1">Belongs to the universal ribosomal protein uL23 family.</text>
</comment>
<evidence type="ECO:0000256" key="2">
    <source>
        <dbReference type="ARBA" id="ARBA00022980"/>
    </source>
</evidence>
<keyword evidence="7" id="KW-1185">Reference proteome</keyword>
<dbReference type="InterPro" id="IPR012678">
    <property type="entry name" value="Ribosomal_uL23/eL15/eS24_sf"/>
</dbReference>
<dbReference type="EMBL" id="CAJFDH010000006">
    <property type="protein sequence ID" value="CAD5229232.1"/>
    <property type="molecule type" value="Genomic_DNA"/>
</dbReference>
<keyword evidence="2" id="KW-0689">Ribosomal protein</keyword>
<dbReference type="Proteomes" id="UP000614601">
    <property type="component" value="Unassembled WGS sequence"/>
</dbReference>
<evidence type="ECO:0000256" key="3">
    <source>
        <dbReference type="ARBA" id="ARBA00023274"/>
    </source>
</evidence>
<dbReference type="GO" id="GO:0032543">
    <property type="term" value="P:mitochondrial translation"/>
    <property type="evidence" value="ECO:0007669"/>
    <property type="project" value="TreeGrafter"/>
</dbReference>
<dbReference type="EMBL" id="CAJFCW020000006">
    <property type="protein sequence ID" value="CAG9126084.1"/>
    <property type="molecule type" value="Genomic_DNA"/>
</dbReference>
<dbReference type="PANTHER" id="PTHR12059">
    <property type="entry name" value="RIBOSOMAL PROTEIN L23-RELATED"/>
    <property type="match status" value="1"/>
</dbReference>
<dbReference type="GO" id="GO:0003735">
    <property type="term" value="F:structural constituent of ribosome"/>
    <property type="evidence" value="ECO:0007669"/>
    <property type="project" value="InterPro"/>
</dbReference>
<comment type="caution">
    <text evidence="6">The sequence shown here is derived from an EMBL/GenBank/DDBJ whole genome shotgun (WGS) entry which is preliminary data.</text>
</comment>
<evidence type="ECO:0000256" key="1">
    <source>
        <dbReference type="ARBA" id="ARBA00006700"/>
    </source>
</evidence>
<evidence type="ECO:0000256" key="4">
    <source>
        <dbReference type="ARBA" id="ARBA00039977"/>
    </source>
</evidence>
<protein>
    <recommendedName>
        <fullName evidence="4">Large ribosomal subunit protein uL23m</fullName>
    </recommendedName>
    <alternativeName>
        <fullName evidence="5">39S ribosomal protein L23, mitochondrial</fullName>
    </alternativeName>
</protein>
<reference evidence="6" key="1">
    <citation type="submission" date="2020-09" db="EMBL/GenBank/DDBJ databases">
        <authorList>
            <person name="Kikuchi T."/>
        </authorList>
    </citation>
    <scope>NUCLEOTIDE SEQUENCE</scope>
    <source>
        <strain evidence="6">SH1</strain>
    </source>
</reference>
<sequence>MSSRVARLWQPGNPQSRCFLPDFWMRFNETPTVGHFKLPENAAEFEVDPKMTKYDVKQYLEKIYNLPVREVKTRNVMGRITYDNKATFRYRRALFKEPDLKFATVFFKKGTVIEHQVFVDPKNLINLKDQVETMKNQTESQTHNEKYANRDRLGVGRLLD</sequence>